<dbReference type="InterPro" id="IPR041522">
    <property type="entry name" value="CdaR_GGDEF"/>
</dbReference>
<evidence type="ECO:0000313" key="3">
    <source>
        <dbReference type="EMBL" id="WUO47503.1"/>
    </source>
</evidence>
<sequence length="650" mass="69521">MPEGRKPYAEVSEMLELLAREAHTEEFERLVRSAREAGADEIEIARLTRAKDLSLSIRSLFARRQQREAGLSALVDTARDLTLPYNLDTLLKVITRRARLLLGLDMSWVTFHAFDEGVSYVRAADGHTSAITVGFGVPMGGGVGRQAQQRSAPFWTADYLRDESFLHSEPIDDVVRAEGLHALMAIPLRQEDTELGNLYVAGRGIRHFDPDELSLMSSLADLAAVAIEKTRLLDQVRNEVAGLELNTSRAMSSSAAEHHLRRVHGELIDVVLEGGGLPALAGEAAVLLGGPVLIRDQAGRDLYTSGEFPALDEAEIRVASLDAHTERRPVTSAGGAWIVPAVAGQEMLGTLLLAPGARTEAKADAAYWNQLLVTVAQVTALVLLMQRSAAAAEGQVRDELFNDLLKGNGSAAKLAERARRLGVDLNGPHVVIVARPEGGSLGRAVIWASSYAHQLSGLKSVEGGCIVLMLPGTDAGAAARAVSDELSTALGHPVTVGTAGPVKDLTGISGTYQEARCCLDALTALGGTGGTASPRELGFLGLLLSDSPNTGQFINSTIGPVLEYDAQQRTELARTLEAYFASAGSPTRAAESLHVHPNTVSRRLERISELLGPDWLEPAQALEVQLALQMQRTRRALLSRRHDQAGHAIG</sequence>
<dbReference type="InterPro" id="IPR051448">
    <property type="entry name" value="CdaR-like_regulators"/>
</dbReference>
<dbReference type="SUPFAM" id="SSF55781">
    <property type="entry name" value="GAF domain-like"/>
    <property type="match status" value="1"/>
</dbReference>
<dbReference type="Proteomes" id="UP001432075">
    <property type="component" value="Chromosome"/>
</dbReference>
<dbReference type="RefSeq" id="WP_328776178.1">
    <property type="nucleotide sequence ID" value="NZ_CP108057.1"/>
</dbReference>
<dbReference type="InterPro" id="IPR029016">
    <property type="entry name" value="GAF-like_dom_sf"/>
</dbReference>
<feature type="domain" description="GAF" evidence="2">
    <location>
        <begin position="86"/>
        <end position="237"/>
    </location>
</feature>
<evidence type="ECO:0000256" key="1">
    <source>
        <dbReference type="ARBA" id="ARBA00006754"/>
    </source>
</evidence>
<protein>
    <submittedName>
        <fullName evidence="3">Helix-turn-helix domain-containing protein</fullName>
    </submittedName>
</protein>
<dbReference type="Pfam" id="PF13556">
    <property type="entry name" value="HTH_30"/>
    <property type="match status" value="1"/>
</dbReference>
<dbReference type="EMBL" id="CP108057">
    <property type="protein sequence ID" value="WUO47503.1"/>
    <property type="molecule type" value="Genomic_DNA"/>
</dbReference>
<dbReference type="PANTHER" id="PTHR33744">
    <property type="entry name" value="CARBOHYDRATE DIACID REGULATOR"/>
    <property type="match status" value="1"/>
</dbReference>
<dbReference type="SMART" id="SM00065">
    <property type="entry name" value="GAF"/>
    <property type="match status" value="1"/>
</dbReference>
<evidence type="ECO:0000259" key="2">
    <source>
        <dbReference type="SMART" id="SM00065"/>
    </source>
</evidence>
<dbReference type="Pfam" id="PF01590">
    <property type="entry name" value="GAF"/>
    <property type="match status" value="1"/>
</dbReference>
<gene>
    <name evidence="3" type="ORF">OHU17_17485</name>
</gene>
<dbReference type="Gene3D" id="3.30.450.40">
    <property type="match status" value="1"/>
</dbReference>
<dbReference type="PANTHER" id="PTHR33744:SF1">
    <property type="entry name" value="DNA-BINDING TRANSCRIPTIONAL ACTIVATOR ADER"/>
    <property type="match status" value="1"/>
</dbReference>
<proteinExistence type="inferred from homology"/>
<keyword evidence="4" id="KW-1185">Reference proteome</keyword>
<dbReference type="Gene3D" id="1.10.10.2840">
    <property type="entry name" value="PucR C-terminal helix-turn-helix domain"/>
    <property type="match status" value="1"/>
</dbReference>
<reference evidence="3" key="1">
    <citation type="submission" date="2022-10" db="EMBL/GenBank/DDBJ databases">
        <title>The complete genomes of actinobacterial strains from the NBC collection.</title>
        <authorList>
            <person name="Joergensen T.S."/>
            <person name="Alvarez Arevalo M."/>
            <person name="Sterndorff E.B."/>
            <person name="Faurdal D."/>
            <person name="Vuksanovic O."/>
            <person name="Mourched A.-S."/>
            <person name="Charusanti P."/>
            <person name="Shaw S."/>
            <person name="Blin K."/>
            <person name="Weber T."/>
        </authorList>
    </citation>
    <scope>NUCLEOTIDE SEQUENCE</scope>
    <source>
        <strain evidence="3">NBC_00283</strain>
    </source>
</reference>
<comment type="similarity">
    <text evidence="1">Belongs to the CdaR family.</text>
</comment>
<dbReference type="InterPro" id="IPR003018">
    <property type="entry name" value="GAF"/>
</dbReference>
<accession>A0ABZ1RL39</accession>
<dbReference type="InterPro" id="IPR025736">
    <property type="entry name" value="PucR_C-HTH_dom"/>
</dbReference>
<dbReference type="Pfam" id="PF17853">
    <property type="entry name" value="GGDEF_2"/>
    <property type="match status" value="1"/>
</dbReference>
<dbReference type="InterPro" id="IPR042070">
    <property type="entry name" value="PucR_C-HTH_sf"/>
</dbReference>
<evidence type="ECO:0000313" key="4">
    <source>
        <dbReference type="Proteomes" id="UP001432075"/>
    </source>
</evidence>
<organism evidence="3 4">
    <name type="scientific">Streptomyces goshikiensis</name>
    <dbReference type="NCBI Taxonomy" id="1942"/>
    <lineage>
        <taxon>Bacteria</taxon>
        <taxon>Bacillati</taxon>
        <taxon>Actinomycetota</taxon>
        <taxon>Actinomycetes</taxon>
        <taxon>Kitasatosporales</taxon>
        <taxon>Streptomycetaceae</taxon>
        <taxon>Streptomyces</taxon>
    </lineage>
</organism>
<name>A0ABZ1RL39_9ACTN</name>